<keyword evidence="5" id="KW-0804">Transcription</keyword>
<dbReference type="CDD" id="cd00067">
    <property type="entry name" value="GAL4"/>
    <property type="match status" value="1"/>
</dbReference>
<dbReference type="AlphaFoldDB" id="W9XBC6"/>
<comment type="caution">
    <text evidence="8">The sequence shown here is derived from an EMBL/GenBank/DDBJ whole genome shotgun (WGS) entry which is preliminary data.</text>
</comment>
<dbReference type="GO" id="GO:0008270">
    <property type="term" value="F:zinc ion binding"/>
    <property type="evidence" value="ECO:0007669"/>
    <property type="project" value="InterPro"/>
</dbReference>
<dbReference type="SUPFAM" id="SSF57701">
    <property type="entry name" value="Zn2/Cys6 DNA-binding domain"/>
    <property type="match status" value="1"/>
</dbReference>
<protein>
    <recommendedName>
        <fullName evidence="7">Zn(2)-C6 fungal-type domain-containing protein</fullName>
    </recommendedName>
</protein>
<dbReference type="InterPro" id="IPR001138">
    <property type="entry name" value="Zn2Cys6_DnaBD"/>
</dbReference>
<evidence type="ECO:0000256" key="4">
    <source>
        <dbReference type="ARBA" id="ARBA00023125"/>
    </source>
</evidence>
<dbReference type="InterPro" id="IPR036864">
    <property type="entry name" value="Zn2-C6_fun-type_DNA-bd_sf"/>
</dbReference>
<keyword evidence="2" id="KW-0862">Zinc</keyword>
<evidence type="ECO:0000256" key="1">
    <source>
        <dbReference type="ARBA" id="ARBA00022723"/>
    </source>
</evidence>
<keyword evidence="4" id="KW-0238">DNA-binding</keyword>
<evidence type="ECO:0000256" key="3">
    <source>
        <dbReference type="ARBA" id="ARBA00023015"/>
    </source>
</evidence>
<dbReference type="GO" id="GO:0003677">
    <property type="term" value="F:DNA binding"/>
    <property type="evidence" value="ECO:0007669"/>
    <property type="project" value="UniProtKB-KW"/>
</dbReference>
<proteinExistence type="predicted"/>
<dbReference type="Gene3D" id="4.10.240.10">
    <property type="entry name" value="Zn(2)-C6 fungal-type DNA-binding domain"/>
    <property type="match status" value="1"/>
</dbReference>
<keyword evidence="1" id="KW-0479">Metal-binding</keyword>
<dbReference type="GeneID" id="19173823"/>
<keyword evidence="3" id="KW-0805">Transcription regulation</keyword>
<sequence>MTRQKRRSATGCITCKIRRVKCDEGRPCCTRCSSTGRKCDGYLDRTPAPNQPAPAALLVIWNLDVDLTTWDRDHVVRTGFRFFADMCAPVLLNYGSHFFWTQLVLQAGQACLSVKHLIVAVSRLACHNLGLLPGVESPMDDRIFLSHYGQALKSFSQTKNLDQGIALMACLLLILCDEFQQRPFAALQHIIAGRKILASYCANRSTYRNTTVEEIGPIFSKLELRTGELNQQTQPSHTRWQLPTAHYSVDVIDLQPFSNLGVFARMASTLEAAKSLQTIAAACTSLRLTGQPPQTRFHTVPLLTDQLNTWFEEFSRFDAGMSREITPASRAELQLLRTYHLCLHVLSRCAPFDQECAFDIYSGAMDHIMVCAGLLIPFTTTRLIPILFLVATRYRSVSFRRRAIEMLSQCGLDGQILARIALKVVQLEERRVKEPIVSADIPEASRIRLVDLSLDADGSFYTLRFRRSPYTDELTPIERVSLPTQGFSWTSSEGYTQTSGHACQLLSEVLKFNFMAFWNQESLAFALPRGFDAR</sequence>
<evidence type="ECO:0000313" key="9">
    <source>
        <dbReference type="Proteomes" id="UP000019478"/>
    </source>
</evidence>
<dbReference type="RefSeq" id="XP_007738023.1">
    <property type="nucleotide sequence ID" value="XM_007739833.1"/>
</dbReference>
<dbReference type="Proteomes" id="UP000019478">
    <property type="component" value="Unassembled WGS sequence"/>
</dbReference>
<reference evidence="8 9" key="1">
    <citation type="submission" date="2013-03" db="EMBL/GenBank/DDBJ databases">
        <title>The Genome Sequence of Capronia epimyces CBS 606.96.</title>
        <authorList>
            <consortium name="The Broad Institute Genomics Platform"/>
            <person name="Cuomo C."/>
            <person name="de Hoog S."/>
            <person name="Gorbushina A."/>
            <person name="Walker B."/>
            <person name="Young S.K."/>
            <person name="Zeng Q."/>
            <person name="Gargeya S."/>
            <person name="Fitzgerald M."/>
            <person name="Haas B."/>
            <person name="Abouelleil A."/>
            <person name="Allen A.W."/>
            <person name="Alvarado L."/>
            <person name="Arachchi H.M."/>
            <person name="Berlin A.M."/>
            <person name="Chapman S.B."/>
            <person name="Gainer-Dewar J."/>
            <person name="Goldberg J."/>
            <person name="Griggs A."/>
            <person name="Gujja S."/>
            <person name="Hansen M."/>
            <person name="Howarth C."/>
            <person name="Imamovic A."/>
            <person name="Ireland A."/>
            <person name="Larimer J."/>
            <person name="McCowan C."/>
            <person name="Murphy C."/>
            <person name="Pearson M."/>
            <person name="Poon T.W."/>
            <person name="Priest M."/>
            <person name="Roberts A."/>
            <person name="Saif S."/>
            <person name="Shea T."/>
            <person name="Sisk P."/>
            <person name="Sykes S."/>
            <person name="Wortman J."/>
            <person name="Nusbaum C."/>
            <person name="Birren B."/>
        </authorList>
    </citation>
    <scope>NUCLEOTIDE SEQUENCE [LARGE SCALE GENOMIC DNA]</scope>
    <source>
        <strain evidence="8 9">CBS 606.96</strain>
    </source>
</reference>
<dbReference type="PROSITE" id="PS00463">
    <property type="entry name" value="ZN2_CY6_FUNGAL_1"/>
    <property type="match status" value="1"/>
</dbReference>
<evidence type="ECO:0000256" key="6">
    <source>
        <dbReference type="ARBA" id="ARBA00023242"/>
    </source>
</evidence>
<dbReference type="GO" id="GO:0000981">
    <property type="term" value="F:DNA-binding transcription factor activity, RNA polymerase II-specific"/>
    <property type="evidence" value="ECO:0007669"/>
    <property type="project" value="InterPro"/>
</dbReference>
<dbReference type="InterPro" id="IPR052360">
    <property type="entry name" value="Transcr_Regulatory_Proteins"/>
</dbReference>
<gene>
    <name evidence="8" type="ORF">A1O3_09740</name>
</gene>
<evidence type="ECO:0000256" key="2">
    <source>
        <dbReference type="ARBA" id="ARBA00022833"/>
    </source>
</evidence>
<name>W9XBC6_9EURO</name>
<dbReference type="PANTHER" id="PTHR36206">
    <property type="entry name" value="ASPERCRYPTIN BIOSYNTHESIS CLUSTER-SPECIFIC TRANSCRIPTION REGULATOR ATNN-RELATED"/>
    <property type="match status" value="1"/>
</dbReference>
<evidence type="ECO:0000259" key="7">
    <source>
        <dbReference type="PROSITE" id="PS50048"/>
    </source>
</evidence>
<dbReference type="OrthoDB" id="2593732at2759"/>
<dbReference type="eggNOG" id="ENOG502SQ3E">
    <property type="taxonomic scope" value="Eukaryota"/>
</dbReference>
<keyword evidence="6" id="KW-0539">Nucleus</keyword>
<organism evidence="8 9">
    <name type="scientific">Capronia epimyces CBS 606.96</name>
    <dbReference type="NCBI Taxonomy" id="1182542"/>
    <lineage>
        <taxon>Eukaryota</taxon>
        <taxon>Fungi</taxon>
        <taxon>Dikarya</taxon>
        <taxon>Ascomycota</taxon>
        <taxon>Pezizomycotina</taxon>
        <taxon>Eurotiomycetes</taxon>
        <taxon>Chaetothyriomycetidae</taxon>
        <taxon>Chaetothyriales</taxon>
        <taxon>Herpotrichiellaceae</taxon>
        <taxon>Capronia</taxon>
    </lineage>
</organism>
<keyword evidence="9" id="KW-1185">Reference proteome</keyword>
<feature type="domain" description="Zn(2)-C6 fungal-type" evidence="7">
    <location>
        <begin position="11"/>
        <end position="39"/>
    </location>
</feature>
<dbReference type="PANTHER" id="PTHR36206:SF12">
    <property type="entry name" value="ASPERCRYPTIN BIOSYNTHESIS CLUSTER-SPECIFIC TRANSCRIPTION REGULATOR ATNN-RELATED"/>
    <property type="match status" value="1"/>
</dbReference>
<dbReference type="PROSITE" id="PS50048">
    <property type="entry name" value="ZN2_CY6_FUNGAL_2"/>
    <property type="match status" value="1"/>
</dbReference>
<dbReference type="SMART" id="SM00066">
    <property type="entry name" value="GAL4"/>
    <property type="match status" value="1"/>
</dbReference>
<dbReference type="EMBL" id="AMGY01000010">
    <property type="protein sequence ID" value="EXJ77513.1"/>
    <property type="molecule type" value="Genomic_DNA"/>
</dbReference>
<accession>W9XBC6</accession>
<evidence type="ECO:0000256" key="5">
    <source>
        <dbReference type="ARBA" id="ARBA00023163"/>
    </source>
</evidence>
<dbReference type="Pfam" id="PF00172">
    <property type="entry name" value="Zn_clus"/>
    <property type="match status" value="1"/>
</dbReference>
<dbReference type="HOGENOM" id="CLU_033644_0_0_1"/>
<evidence type="ECO:0000313" key="8">
    <source>
        <dbReference type="EMBL" id="EXJ77513.1"/>
    </source>
</evidence>